<name>A0A9X0D8L0_9CNID</name>
<evidence type="ECO:0000256" key="1">
    <source>
        <dbReference type="SAM" id="MobiDB-lite"/>
    </source>
</evidence>
<dbReference type="PANTHER" id="PTHR15054:SF3">
    <property type="entry name" value="SARCOPLASMIC RETICULUM HISTIDINE-RICH CALCIUM-BINDING PROTEIN"/>
    <property type="match status" value="1"/>
</dbReference>
<dbReference type="OrthoDB" id="9428907at2759"/>
<accession>A0A9X0D8L0</accession>
<reference evidence="2" key="1">
    <citation type="submission" date="2023-01" db="EMBL/GenBank/DDBJ databases">
        <title>Genome assembly of the deep-sea coral Lophelia pertusa.</title>
        <authorList>
            <person name="Herrera S."/>
            <person name="Cordes E."/>
        </authorList>
    </citation>
    <scope>NUCLEOTIDE SEQUENCE</scope>
    <source>
        <strain evidence="2">USNM1676648</strain>
        <tissue evidence="2">Polyp</tissue>
    </source>
</reference>
<organism evidence="2 3">
    <name type="scientific">Desmophyllum pertusum</name>
    <dbReference type="NCBI Taxonomy" id="174260"/>
    <lineage>
        <taxon>Eukaryota</taxon>
        <taxon>Metazoa</taxon>
        <taxon>Cnidaria</taxon>
        <taxon>Anthozoa</taxon>
        <taxon>Hexacorallia</taxon>
        <taxon>Scleractinia</taxon>
        <taxon>Caryophylliina</taxon>
        <taxon>Caryophylliidae</taxon>
        <taxon>Desmophyllum</taxon>
    </lineage>
</organism>
<dbReference type="InterPro" id="IPR015666">
    <property type="entry name" value="HRC"/>
</dbReference>
<comment type="caution">
    <text evidence="2">The sequence shown here is derived from an EMBL/GenBank/DDBJ whole genome shotgun (WGS) entry which is preliminary data.</text>
</comment>
<dbReference type="Proteomes" id="UP001163046">
    <property type="component" value="Unassembled WGS sequence"/>
</dbReference>
<sequence>MVPKKVAEEPIQEPKLKESDETSKTNDAKSEAPTTDENTSEDDGKYALGSLCNYCSYCKFCQLCDTDCPCKSTDKKPNCHLCKYCKYCRFCNLCETVCTPGGIIDIVSSAIYNSIPTFDKETKESVDKDIESARKWIKEYL</sequence>
<dbReference type="AlphaFoldDB" id="A0A9X0D8L0"/>
<proteinExistence type="predicted"/>
<dbReference type="EMBL" id="MU825414">
    <property type="protein sequence ID" value="KAJ7390581.1"/>
    <property type="molecule type" value="Genomic_DNA"/>
</dbReference>
<evidence type="ECO:0008006" key="4">
    <source>
        <dbReference type="Google" id="ProtNLM"/>
    </source>
</evidence>
<feature type="compositionally biased region" description="Basic and acidic residues" evidence="1">
    <location>
        <begin position="1"/>
        <end position="30"/>
    </location>
</feature>
<evidence type="ECO:0000313" key="2">
    <source>
        <dbReference type="EMBL" id="KAJ7390581.1"/>
    </source>
</evidence>
<keyword evidence="3" id="KW-1185">Reference proteome</keyword>
<dbReference type="PANTHER" id="PTHR15054">
    <property type="entry name" value="HISTIDINE-RICH CALCIUM-BINDING PROTEIN-RELATED"/>
    <property type="match status" value="1"/>
</dbReference>
<protein>
    <recommendedName>
        <fullName evidence="4">Sarcoplasmic reticulum histidine-rich calcium-binding protein</fullName>
    </recommendedName>
</protein>
<feature type="region of interest" description="Disordered" evidence="1">
    <location>
        <begin position="1"/>
        <end position="43"/>
    </location>
</feature>
<dbReference type="GO" id="GO:0005509">
    <property type="term" value="F:calcium ion binding"/>
    <property type="evidence" value="ECO:0007669"/>
    <property type="project" value="InterPro"/>
</dbReference>
<gene>
    <name evidence="2" type="ORF">OS493_023970</name>
</gene>
<evidence type="ECO:0000313" key="3">
    <source>
        <dbReference type="Proteomes" id="UP001163046"/>
    </source>
</evidence>